<feature type="binding site" evidence="11 13">
    <location>
        <position position="379"/>
    </location>
    <ligand>
        <name>Zn(2+)</name>
        <dbReference type="ChEBI" id="CHEBI:29105"/>
        <label>2</label>
    </ligand>
</feature>
<dbReference type="InterPro" id="IPR010161">
    <property type="entry name" value="Peptidase_M20B"/>
</dbReference>
<dbReference type="Pfam" id="PF07687">
    <property type="entry name" value="M20_dimer"/>
    <property type="match status" value="1"/>
</dbReference>
<evidence type="ECO:0000256" key="13">
    <source>
        <dbReference type="PIRSR" id="PIRSR037215-2"/>
    </source>
</evidence>
<comment type="catalytic activity">
    <reaction evidence="1 11">
        <text>Release of the N-terminal residue from a tripeptide.</text>
        <dbReference type="EC" id="3.4.11.4"/>
    </reaction>
</comment>
<keyword evidence="10 11" id="KW-0482">Metalloprotease</keyword>
<keyword evidence="8 11" id="KW-0378">Hydrolase</keyword>
<feature type="binding site" evidence="11 13">
    <location>
        <position position="197"/>
    </location>
    <ligand>
        <name>Zn(2+)</name>
        <dbReference type="ChEBI" id="CHEBI:29105"/>
        <label>1</label>
    </ligand>
</feature>
<comment type="cofactor">
    <cofactor evidence="11 13">
        <name>Zn(2+)</name>
        <dbReference type="ChEBI" id="CHEBI:29105"/>
    </cofactor>
    <text evidence="11 13">Binds 2 Zn(2+) ions per subunit.</text>
</comment>
<dbReference type="PANTHER" id="PTHR42994:SF1">
    <property type="entry name" value="PEPTIDASE T"/>
    <property type="match status" value="1"/>
</dbReference>
<feature type="binding site" evidence="11 13">
    <location>
        <position position="140"/>
    </location>
    <ligand>
        <name>Zn(2+)</name>
        <dbReference type="ChEBI" id="CHEBI:29105"/>
        <label>1</label>
    </ligand>
</feature>
<evidence type="ECO:0000256" key="6">
    <source>
        <dbReference type="ARBA" id="ARBA00022670"/>
    </source>
</evidence>
<feature type="binding site" evidence="11 13">
    <location>
        <position position="140"/>
    </location>
    <ligand>
        <name>Zn(2+)</name>
        <dbReference type="ChEBI" id="CHEBI:29105"/>
        <label>2</label>
    </ligand>
</feature>
<dbReference type="OrthoDB" id="9804934at2"/>
<sequence>MNTVERFLRYVSYDTQSNSNQKGCPSTKRQLELGKLLVRELQDMGLSDASIDENGYVMATLQSNSKKEIPVIGFIAHMDTAPDMSGKGVKPQVVENYSGGDITLDVEKGIVLSPRDFPEMLNYKGQTIITTDGNTLLGADDKAGIAEIMSAIEHLLQNPDIEHGTIKVGFTPDEEIGRGADLFDVERFGAQYAYTIDGGEIGELEYENFNACVADIKIQGRNVHPGTAKEKMINSMKVAMEIDSMLPQNEAPEHTEMYEGFYHLIGINGSVESSSMAYIIRDHDMEKFKEKKEMLKSIVNFINKKYGSEMISLNIKDQYYNMKEKVEPVLHIVEIAKEAMEQAGVEADVKPIRGGTDGARLSYMGLPCPNIFTGGHNFHGRYEYICAQSMEKAVQVIINISKLYAQKGK</sequence>
<dbReference type="SUPFAM" id="SSF53187">
    <property type="entry name" value="Zn-dependent exopeptidases"/>
    <property type="match status" value="1"/>
</dbReference>
<evidence type="ECO:0000256" key="8">
    <source>
        <dbReference type="ARBA" id="ARBA00022801"/>
    </source>
</evidence>
<feature type="binding site" evidence="11 13">
    <location>
        <position position="77"/>
    </location>
    <ligand>
        <name>Zn(2+)</name>
        <dbReference type="ChEBI" id="CHEBI:29105"/>
        <label>1</label>
    </ligand>
</feature>
<dbReference type="GO" id="GO:0045148">
    <property type="term" value="F:tripeptide aminopeptidase activity"/>
    <property type="evidence" value="ECO:0007669"/>
    <property type="project" value="UniProtKB-UniRule"/>
</dbReference>
<dbReference type="PANTHER" id="PTHR42994">
    <property type="entry name" value="PEPTIDASE T"/>
    <property type="match status" value="1"/>
</dbReference>
<evidence type="ECO:0000256" key="10">
    <source>
        <dbReference type="ARBA" id="ARBA00023049"/>
    </source>
</evidence>
<dbReference type="Proteomes" id="UP000027946">
    <property type="component" value="Unassembled WGS sequence"/>
</dbReference>
<proteinExistence type="inferred from homology"/>
<dbReference type="GO" id="GO:0008270">
    <property type="term" value="F:zinc ion binding"/>
    <property type="evidence" value="ECO:0007669"/>
    <property type="project" value="UniProtKB-UniRule"/>
</dbReference>
<dbReference type="EC" id="3.4.11.4" evidence="11"/>
<dbReference type="GO" id="GO:0006508">
    <property type="term" value="P:proteolysis"/>
    <property type="evidence" value="ECO:0007669"/>
    <property type="project" value="UniProtKB-UniRule"/>
</dbReference>
<dbReference type="NCBIfam" id="TIGR01882">
    <property type="entry name" value="peptidase-T"/>
    <property type="match status" value="1"/>
</dbReference>
<dbReference type="PROSITE" id="PS00759">
    <property type="entry name" value="ARGE_DAPE_CPG2_2"/>
    <property type="match status" value="1"/>
</dbReference>
<dbReference type="InterPro" id="IPR036264">
    <property type="entry name" value="Bact_exopeptidase_dim_dom"/>
</dbReference>
<comment type="subcellular location">
    <subcellularLocation>
        <location evidence="2 11">Cytoplasm</location>
    </subcellularLocation>
</comment>
<dbReference type="NCBIfam" id="NF009920">
    <property type="entry name" value="PRK13381.1"/>
    <property type="match status" value="1"/>
</dbReference>
<evidence type="ECO:0000256" key="7">
    <source>
        <dbReference type="ARBA" id="ARBA00022723"/>
    </source>
</evidence>
<feature type="domain" description="Peptidase M20 dimerisation" evidence="14">
    <location>
        <begin position="206"/>
        <end position="306"/>
    </location>
</feature>
<evidence type="ECO:0000313" key="15">
    <source>
        <dbReference type="EMBL" id="KDR96055.1"/>
    </source>
</evidence>
<dbReference type="GO" id="GO:0008237">
    <property type="term" value="F:metallopeptidase activity"/>
    <property type="evidence" value="ECO:0007669"/>
    <property type="project" value="UniProtKB-KW"/>
</dbReference>
<organism evidence="15 16">
    <name type="scientific">Peptoclostridium litorale DSM 5388</name>
    <dbReference type="NCBI Taxonomy" id="1121324"/>
    <lineage>
        <taxon>Bacteria</taxon>
        <taxon>Bacillati</taxon>
        <taxon>Bacillota</taxon>
        <taxon>Clostridia</taxon>
        <taxon>Peptostreptococcales</taxon>
        <taxon>Peptoclostridiaceae</taxon>
        <taxon>Peptoclostridium</taxon>
    </lineage>
</organism>
<protein>
    <recommendedName>
        <fullName evidence="11">Peptidase T</fullName>
        <ecNumber evidence="11">3.4.11.4</ecNumber>
    </recommendedName>
    <alternativeName>
        <fullName evidence="11">Aminotripeptidase</fullName>
        <shortName evidence="11">Tripeptidase</shortName>
    </alternativeName>
    <alternativeName>
        <fullName evidence="11">Tripeptide aminopeptidase</fullName>
    </alternativeName>
</protein>
<evidence type="ECO:0000313" key="16">
    <source>
        <dbReference type="Proteomes" id="UP000027946"/>
    </source>
</evidence>
<comment type="caution">
    <text evidence="15">The sequence shown here is derived from an EMBL/GenBank/DDBJ whole genome shotgun (WGS) entry which is preliminary data.</text>
</comment>
<keyword evidence="16" id="KW-1185">Reference proteome</keyword>
<evidence type="ECO:0000256" key="12">
    <source>
        <dbReference type="PIRSR" id="PIRSR037215-1"/>
    </source>
</evidence>
<dbReference type="NCBIfam" id="NF003976">
    <property type="entry name" value="PRK05469.1"/>
    <property type="match status" value="1"/>
</dbReference>
<evidence type="ECO:0000259" key="14">
    <source>
        <dbReference type="Pfam" id="PF07687"/>
    </source>
</evidence>
<keyword evidence="5 11" id="KW-0963">Cytoplasm</keyword>
<comment type="similarity">
    <text evidence="3 11">Belongs to the peptidase M20B family.</text>
</comment>
<dbReference type="InterPro" id="IPR002933">
    <property type="entry name" value="Peptidase_M20"/>
</dbReference>
<evidence type="ECO:0000256" key="11">
    <source>
        <dbReference type="HAMAP-Rule" id="MF_00550"/>
    </source>
</evidence>
<dbReference type="SUPFAM" id="SSF55031">
    <property type="entry name" value="Bacterial exopeptidase dimerisation domain"/>
    <property type="match status" value="1"/>
</dbReference>
<name>A0A069RIS8_PEPLI</name>
<evidence type="ECO:0000256" key="9">
    <source>
        <dbReference type="ARBA" id="ARBA00022833"/>
    </source>
</evidence>
<evidence type="ECO:0000256" key="5">
    <source>
        <dbReference type="ARBA" id="ARBA00022490"/>
    </source>
</evidence>
<feature type="active site" evidence="11 12">
    <location>
        <position position="79"/>
    </location>
</feature>
<keyword evidence="9 11" id="KW-0862">Zinc</keyword>
<dbReference type="FunFam" id="3.30.70.360:FF:000002">
    <property type="entry name" value="Peptidase T"/>
    <property type="match status" value="1"/>
</dbReference>
<keyword evidence="7 11" id="KW-0479">Metal-binding</keyword>
<dbReference type="Pfam" id="PF01546">
    <property type="entry name" value="Peptidase_M20"/>
    <property type="match status" value="1"/>
</dbReference>
<dbReference type="EMBL" id="JJMM01000005">
    <property type="protein sequence ID" value="KDR96055.1"/>
    <property type="molecule type" value="Genomic_DNA"/>
</dbReference>
<evidence type="ECO:0000256" key="2">
    <source>
        <dbReference type="ARBA" id="ARBA00004496"/>
    </source>
</evidence>
<evidence type="ECO:0000256" key="3">
    <source>
        <dbReference type="ARBA" id="ARBA00009692"/>
    </source>
</evidence>
<keyword evidence="4 11" id="KW-0031">Aminopeptidase</keyword>
<keyword evidence="6 11" id="KW-0645">Protease</keyword>
<dbReference type="PROSITE" id="PS00758">
    <property type="entry name" value="ARGE_DAPE_CPG2_1"/>
    <property type="match status" value="1"/>
</dbReference>
<dbReference type="GO" id="GO:0043171">
    <property type="term" value="P:peptide catabolic process"/>
    <property type="evidence" value="ECO:0007669"/>
    <property type="project" value="UniProtKB-UniRule"/>
</dbReference>
<feature type="binding site" evidence="11 13">
    <location>
        <position position="175"/>
    </location>
    <ligand>
        <name>Zn(2+)</name>
        <dbReference type="ChEBI" id="CHEBI:29105"/>
        <label>2</label>
    </ligand>
</feature>
<accession>A0A069RIS8</accession>
<gene>
    <name evidence="11 15" type="primary">pepT</name>
    <name evidence="15" type="ORF">CLIT_5c00670</name>
</gene>
<dbReference type="CDD" id="cd03892">
    <property type="entry name" value="M20_peptT"/>
    <property type="match status" value="1"/>
</dbReference>
<dbReference type="InterPro" id="IPR011650">
    <property type="entry name" value="Peptidase_M20_dimer"/>
</dbReference>
<dbReference type="eggNOG" id="COG2195">
    <property type="taxonomic scope" value="Bacteria"/>
</dbReference>
<feature type="active site" description="Proton acceptor" evidence="11 12">
    <location>
        <position position="174"/>
    </location>
</feature>
<dbReference type="AlphaFoldDB" id="A0A069RIS8"/>
<dbReference type="RefSeq" id="WP_038262591.1">
    <property type="nucleotide sequence ID" value="NZ_FSRH01000007.1"/>
</dbReference>
<dbReference type="GO" id="GO:0005829">
    <property type="term" value="C:cytosol"/>
    <property type="evidence" value="ECO:0007669"/>
    <property type="project" value="TreeGrafter"/>
</dbReference>
<dbReference type="MEROPS" id="M20.003"/>
<reference evidence="15 16" key="1">
    <citation type="submission" date="2014-03" db="EMBL/GenBank/DDBJ databases">
        <title>Genome sequence of Clostridium litorale W6, DSM 5388.</title>
        <authorList>
            <person name="Poehlein A."/>
            <person name="Jagirdar A."/>
            <person name="Khonsari B."/>
            <person name="Chibani C.M."/>
            <person name="Gutierrez Gutierrez D.A."/>
            <person name="Davydova E."/>
            <person name="Alghaithi H.S."/>
            <person name="Nair K.P."/>
            <person name="Dhamotharan K."/>
            <person name="Chandran L."/>
            <person name="G W."/>
            <person name="Daniel R."/>
        </authorList>
    </citation>
    <scope>NUCLEOTIDE SEQUENCE [LARGE SCALE GENOMIC DNA]</scope>
    <source>
        <strain evidence="15 16">W6</strain>
    </source>
</reference>
<dbReference type="InterPro" id="IPR001261">
    <property type="entry name" value="ArgE/DapE_CS"/>
</dbReference>
<comment type="function">
    <text evidence="11">Cleaves the N-terminal amino acid of tripeptides.</text>
</comment>
<evidence type="ECO:0000256" key="1">
    <source>
        <dbReference type="ARBA" id="ARBA00000870"/>
    </source>
</evidence>
<dbReference type="HAMAP" id="MF_00550">
    <property type="entry name" value="Aminopeptidase_M20"/>
    <property type="match status" value="1"/>
</dbReference>
<evidence type="ECO:0000256" key="4">
    <source>
        <dbReference type="ARBA" id="ARBA00022438"/>
    </source>
</evidence>
<dbReference type="Gene3D" id="3.40.630.10">
    <property type="entry name" value="Zn peptidases"/>
    <property type="match status" value="1"/>
</dbReference>
<dbReference type="Gene3D" id="3.30.70.360">
    <property type="match status" value="1"/>
</dbReference>
<dbReference type="PIRSF" id="PIRSF037215">
    <property type="entry name" value="Peptidase_M20B"/>
    <property type="match status" value="1"/>
</dbReference>
<dbReference type="STRING" id="1121324.CLIT_5c00670"/>